<gene>
    <name evidence="2" type="ORF">H9894_10880</name>
</gene>
<evidence type="ECO:0000313" key="2">
    <source>
        <dbReference type="EMBL" id="HIW01672.1"/>
    </source>
</evidence>
<sequence length="338" mass="37008">MLACASPSLAQRATLLIPSKPSIESSLVTSTRAAATEADKKAAAREENDGKKKESAKTARKEESQDKGARAGGKEAAGQKDASPAAGQLPELVDAVNASIYASVAPQHIREEVDLLIGGMEPFRNHGIAMDPPRLFTIYRFDRDLADPTQPAHREDRLGDIEEIRYLNQKAWGANVGLDRPGLYEFVIETQPWWEPFQAGYAQHIVKTMLPVYGEGWGWHLPLGLSFEIVPATRPFGLLAPALFTGRVLVNGKPVTGLPVRIFRINTENVQVPTPWHEEMELRTTENGLFSVVLNRPGWWCCAATQQGAPLKGPGGQPSPLYISTLFWFYVDGQAAGN</sequence>
<feature type="compositionally biased region" description="Basic and acidic residues" evidence="1">
    <location>
        <begin position="37"/>
        <end position="73"/>
    </location>
</feature>
<accession>A0A9D1TR04</accession>
<dbReference type="Pfam" id="PF10670">
    <property type="entry name" value="DUF4198"/>
    <property type="match status" value="1"/>
</dbReference>
<proteinExistence type="predicted"/>
<organism evidence="2 3">
    <name type="scientific">Candidatus Desulfovibrio intestinipullorum</name>
    <dbReference type="NCBI Taxonomy" id="2838536"/>
    <lineage>
        <taxon>Bacteria</taxon>
        <taxon>Pseudomonadati</taxon>
        <taxon>Thermodesulfobacteriota</taxon>
        <taxon>Desulfovibrionia</taxon>
        <taxon>Desulfovibrionales</taxon>
        <taxon>Desulfovibrionaceae</taxon>
        <taxon>Desulfovibrio</taxon>
    </lineage>
</organism>
<evidence type="ECO:0000256" key="1">
    <source>
        <dbReference type="SAM" id="MobiDB-lite"/>
    </source>
</evidence>
<protein>
    <submittedName>
        <fullName evidence="2">DUF4198 domain-containing protein</fullName>
    </submittedName>
</protein>
<comment type="caution">
    <text evidence="2">The sequence shown here is derived from an EMBL/GenBank/DDBJ whole genome shotgun (WGS) entry which is preliminary data.</text>
</comment>
<evidence type="ECO:0000313" key="3">
    <source>
        <dbReference type="Proteomes" id="UP000886752"/>
    </source>
</evidence>
<reference evidence="2" key="1">
    <citation type="journal article" date="2021" name="PeerJ">
        <title>Extensive microbial diversity within the chicken gut microbiome revealed by metagenomics and culture.</title>
        <authorList>
            <person name="Gilroy R."/>
            <person name="Ravi A."/>
            <person name="Getino M."/>
            <person name="Pursley I."/>
            <person name="Horton D.L."/>
            <person name="Alikhan N.F."/>
            <person name="Baker D."/>
            <person name="Gharbi K."/>
            <person name="Hall N."/>
            <person name="Watson M."/>
            <person name="Adriaenssens E.M."/>
            <person name="Foster-Nyarko E."/>
            <person name="Jarju S."/>
            <person name="Secka A."/>
            <person name="Antonio M."/>
            <person name="Oren A."/>
            <person name="Chaudhuri R.R."/>
            <person name="La Ragione R."/>
            <person name="Hildebrand F."/>
            <person name="Pallen M.J."/>
        </authorList>
    </citation>
    <scope>NUCLEOTIDE SEQUENCE</scope>
    <source>
        <strain evidence="2">ChiHecec2B26-446</strain>
    </source>
</reference>
<dbReference type="EMBL" id="DXHV01000086">
    <property type="protein sequence ID" value="HIW01672.1"/>
    <property type="molecule type" value="Genomic_DNA"/>
</dbReference>
<dbReference type="Proteomes" id="UP000886752">
    <property type="component" value="Unassembled WGS sequence"/>
</dbReference>
<reference evidence="2" key="2">
    <citation type="submission" date="2021-04" db="EMBL/GenBank/DDBJ databases">
        <authorList>
            <person name="Gilroy R."/>
        </authorList>
    </citation>
    <scope>NUCLEOTIDE SEQUENCE</scope>
    <source>
        <strain evidence="2">ChiHecec2B26-446</strain>
    </source>
</reference>
<name>A0A9D1TR04_9BACT</name>
<dbReference type="AlphaFoldDB" id="A0A9D1TR04"/>
<feature type="region of interest" description="Disordered" evidence="1">
    <location>
        <begin position="20"/>
        <end position="85"/>
    </location>
</feature>
<dbReference type="InterPro" id="IPR019613">
    <property type="entry name" value="DUF4198"/>
</dbReference>